<comment type="caution">
    <text evidence="5">The sequence shown here is derived from an EMBL/GenBank/DDBJ whole genome shotgun (WGS) entry which is preliminary data.</text>
</comment>
<comment type="similarity">
    <text evidence="1 2 3">Belongs to the cullin family.</text>
</comment>
<dbReference type="InterPro" id="IPR016159">
    <property type="entry name" value="Cullin_repeat-like_dom_sf"/>
</dbReference>
<keyword evidence="6" id="KW-1185">Reference proteome</keyword>
<dbReference type="Pfam" id="PF00888">
    <property type="entry name" value="Cullin"/>
    <property type="match status" value="1"/>
</dbReference>
<name>A0AAE0W1A1_9BIVA</name>
<sequence>MKLINIVTKKTDNLENAKYACRSFITAGEVINPVNKMMLYKERFEKQILSKTSTYFRKIAEAANSTNIRDYANTVNENLQCEGDIAHICGLPEKTLLHMQNRCKNQLVVKKLDVLCENYIKEIDNVTQDETCCNMRFMYDVLTCTDAARIILQVLFYKRVQRDVVRLINSAVGYIDFIDGLCNLYAMYNRIIKTMFIDDKVYYRNLQEIIIDEIRKFNHSNEYLCEYLNLIASMRDIDENFLKMLSNGEKIFEFISDADGFKILYENKMLHRLLNTRYNLRAESMIVDKFAKTQTWVWINSIVIKINDVEIIGNSFAEFCSQHFILADNIHINVRPVGLWNVPYIDGFVSIATGYSQIIDEFNKFIIKKHNGIKELHMMHQHGYSELQIGSCEILTIRPFCDVLLCFAERDISVGEIAEKTKMSPYPVMIGVIREMYKASLCVLWYTFIRS</sequence>
<evidence type="ECO:0000256" key="1">
    <source>
        <dbReference type="ARBA" id="ARBA00006019"/>
    </source>
</evidence>
<organism evidence="5 6">
    <name type="scientific">Potamilus streckersoni</name>
    <dbReference type="NCBI Taxonomy" id="2493646"/>
    <lineage>
        <taxon>Eukaryota</taxon>
        <taxon>Metazoa</taxon>
        <taxon>Spiralia</taxon>
        <taxon>Lophotrochozoa</taxon>
        <taxon>Mollusca</taxon>
        <taxon>Bivalvia</taxon>
        <taxon>Autobranchia</taxon>
        <taxon>Heteroconchia</taxon>
        <taxon>Palaeoheterodonta</taxon>
        <taxon>Unionida</taxon>
        <taxon>Unionoidea</taxon>
        <taxon>Unionidae</taxon>
        <taxon>Ambleminae</taxon>
        <taxon>Lampsilini</taxon>
        <taxon>Potamilus</taxon>
    </lineage>
</organism>
<dbReference type="EMBL" id="JAEAOA010000432">
    <property type="protein sequence ID" value="KAK3597766.1"/>
    <property type="molecule type" value="Genomic_DNA"/>
</dbReference>
<dbReference type="PROSITE" id="PS50069">
    <property type="entry name" value="CULLIN_2"/>
    <property type="match status" value="1"/>
</dbReference>
<evidence type="ECO:0000313" key="5">
    <source>
        <dbReference type="EMBL" id="KAK3597766.1"/>
    </source>
</evidence>
<reference evidence="5" key="1">
    <citation type="journal article" date="2021" name="Genome Biol. Evol.">
        <title>A High-Quality Reference Genome for a Parasitic Bivalve with Doubly Uniparental Inheritance (Bivalvia: Unionida).</title>
        <authorList>
            <person name="Smith C.H."/>
        </authorList>
    </citation>
    <scope>NUCLEOTIDE SEQUENCE</scope>
    <source>
        <strain evidence="5">CHS0354</strain>
    </source>
</reference>
<dbReference type="PANTHER" id="PTHR11932">
    <property type="entry name" value="CULLIN"/>
    <property type="match status" value="1"/>
</dbReference>
<dbReference type="InterPro" id="IPR001373">
    <property type="entry name" value="Cullin_N"/>
</dbReference>
<accession>A0AAE0W1A1</accession>
<evidence type="ECO:0000256" key="3">
    <source>
        <dbReference type="RuleBase" id="RU003829"/>
    </source>
</evidence>
<evidence type="ECO:0000256" key="2">
    <source>
        <dbReference type="PROSITE-ProRule" id="PRU00330"/>
    </source>
</evidence>
<dbReference type="AlphaFoldDB" id="A0AAE0W1A1"/>
<proteinExistence type="inferred from homology"/>
<evidence type="ECO:0000313" key="6">
    <source>
        <dbReference type="Proteomes" id="UP001195483"/>
    </source>
</evidence>
<dbReference type="InterPro" id="IPR036317">
    <property type="entry name" value="Cullin_homology_sf"/>
</dbReference>
<dbReference type="InterPro" id="IPR045093">
    <property type="entry name" value="Cullin"/>
</dbReference>
<dbReference type="Proteomes" id="UP001195483">
    <property type="component" value="Unassembled WGS sequence"/>
</dbReference>
<gene>
    <name evidence="5" type="ORF">CHS0354_006124</name>
</gene>
<reference evidence="5" key="2">
    <citation type="journal article" date="2021" name="Genome Biol. Evol.">
        <title>Developing a high-quality reference genome for a parasitic bivalve with doubly uniparental inheritance (Bivalvia: Unionida).</title>
        <authorList>
            <person name="Smith C.H."/>
        </authorList>
    </citation>
    <scope>NUCLEOTIDE SEQUENCE</scope>
    <source>
        <strain evidence="5">CHS0354</strain>
        <tissue evidence="5">Mantle</tissue>
    </source>
</reference>
<reference evidence="5" key="3">
    <citation type="submission" date="2023-05" db="EMBL/GenBank/DDBJ databases">
        <authorList>
            <person name="Smith C.H."/>
        </authorList>
    </citation>
    <scope>NUCLEOTIDE SEQUENCE</scope>
    <source>
        <strain evidence="5">CHS0354</strain>
        <tissue evidence="5">Mantle</tissue>
    </source>
</reference>
<dbReference type="GO" id="GO:0006511">
    <property type="term" value="P:ubiquitin-dependent protein catabolic process"/>
    <property type="evidence" value="ECO:0007669"/>
    <property type="project" value="InterPro"/>
</dbReference>
<dbReference type="SUPFAM" id="SSF74788">
    <property type="entry name" value="Cullin repeat-like"/>
    <property type="match status" value="1"/>
</dbReference>
<protein>
    <recommendedName>
        <fullName evidence="4">Cullin family profile domain-containing protein</fullName>
    </recommendedName>
</protein>
<dbReference type="SUPFAM" id="SSF75632">
    <property type="entry name" value="Cullin homology domain"/>
    <property type="match status" value="1"/>
</dbReference>
<feature type="domain" description="Cullin family profile" evidence="4">
    <location>
        <begin position="219"/>
        <end position="372"/>
    </location>
</feature>
<dbReference type="Gene3D" id="1.20.1310.10">
    <property type="entry name" value="Cullin Repeats"/>
    <property type="match status" value="1"/>
</dbReference>
<evidence type="ECO:0000259" key="4">
    <source>
        <dbReference type="PROSITE" id="PS50069"/>
    </source>
</evidence>
<dbReference type="GO" id="GO:0031625">
    <property type="term" value="F:ubiquitin protein ligase binding"/>
    <property type="evidence" value="ECO:0007669"/>
    <property type="project" value="InterPro"/>
</dbReference>
<dbReference type="InterPro" id="IPR016158">
    <property type="entry name" value="Cullin_homology"/>
</dbReference>